<sequence>MALLLAACHGKKDSGLVLEGRVEREQLSVVSKLPGKIAELRVAEGDEARAGDTLVVLELPEVDARKTQARGAYTSAQAQYDMARKGATANQLVQLKAKVAGLKEQLDFAEKSAGRLKRLLADSLVSQQKYDEVYAKYQGARNQYIAAVAELDDAGNGARAEQQQMALGQQERALGAIDEVNVAEQEKYIRAPQAMSVETITLKQGELALPGYTLVSGFLKQTTYFRFTLPEARLAAVQKGKEVKVYIPYLKKSIAGKVTWIKALSAYANITSAYPDYEQGQTLYEIKVTPLQAADADGLIIKSAVQLDLATK</sequence>
<dbReference type="Gene3D" id="2.40.50.100">
    <property type="match status" value="1"/>
</dbReference>
<protein>
    <submittedName>
        <fullName evidence="2">HlyD family secretion protein</fullName>
    </submittedName>
</protein>
<proteinExistence type="predicted"/>
<reference evidence="2 3" key="1">
    <citation type="submission" date="2018-03" db="EMBL/GenBank/DDBJ databases">
        <title>Genomic Encyclopedia of Type Strains, Phase III (KMG-III): the genomes of soil and plant-associated and newly described type strains.</title>
        <authorList>
            <person name="Whitman W."/>
        </authorList>
    </citation>
    <scope>NUCLEOTIDE SEQUENCE [LARGE SCALE GENOMIC DNA]</scope>
    <source>
        <strain evidence="2 3">CGMCC 1.12700</strain>
    </source>
</reference>
<dbReference type="AlphaFoldDB" id="A0A2P8D8B3"/>
<name>A0A2P8D8B3_9BACT</name>
<dbReference type="PANTHER" id="PTHR30438">
    <property type="entry name" value="36 KDA ANTIGEN-RELATED"/>
    <property type="match status" value="1"/>
</dbReference>
<evidence type="ECO:0000313" key="2">
    <source>
        <dbReference type="EMBL" id="PSK93470.1"/>
    </source>
</evidence>
<dbReference type="EMBL" id="PYGD01000002">
    <property type="protein sequence ID" value="PSK93470.1"/>
    <property type="molecule type" value="Genomic_DNA"/>
</dbReference>
<feature type="coiled-coil region" evidence="1">
    <location>
        <begin position="92"/>
        <end position="119"/>
    </location>
</feature>
<keyword evidence="1" id="KW-0175">Coiled coil</keyword>
<dbReference type="Gene3D" id="1.10.287.470">
    <property type="entry name" value="Helix hairpin bin"/>
    <property type="match status" value="2"/>
</dbReference>
<dbReference type="Proteomes" id="UP000240572">
    <property type="component" value="Unassembled WGS sequence"/>
</dbReference>
<organism evidence="2 3">
    <name type="scientific">Taibaiella chishuiensis</name>
    <dbReference type="NCBI Taxonomy" id="1434707"/>
    <lineage>
        <taxon>Bacteria</taxon>
        <taxon>Pseudomonadati</taxon>
        <taxon>Bacteroidota</taxon>
        <taxon>Chitinophagia</taxon>
        <taxon>Chitinophagales</taxon>
        <taxon>Chitinophagaceae</taxon>
        <taxon>Taibaiella</taxon>
    </lineage>
</organism>
<accession>A0A2P8D8B3</accession>
<evidence type="ECO:0000256" key="1">
    <source>
        <dbReference type="SAM" id="Coils"/>
    </source>
</evidence>
<comment type="caution">
    <text evidence="2">The sequence shown here is derived from an EMBL/GenBank/DDBJ whole genome shotgun (WGS) entry which is preliminary data.</text>
</comment>
<gene>
    <name evidence="2" type="ORF">B0I18_102440</name>
</gene>
<evidence type="ECO:0000313" key="3">
    <source>
        <dbReference type="Proteomes" id="UP000240572"/>
    </source>
</evidence>
<keyword evidence="3" id="KW-1185">Reference proteome</keyword>